<evidence type="ECO:0000256" key="3">
    <source>
        <dbReference type="ARBA" id="ARBA00023136"/>
    </source>
</evidence>
<dbReference type="InterPro" id="IPR005311">
    <property type="entry name" value="PBP_dimer"/>
</dbReference>
<sequence>MCKFCWTKMKSRYYFLVVIFALVAVIWIAYLFCIQILDPFHLAGARRMRYTPQKEILIPRRGSILDAQGNLLVSSVIYYQIDIDRSSVASWAKEEKIPLEKAFEKYAEVMSSHTTLNKDDVIKRLNYGNKTSSIQISNKISEVELDKLIKELKTKDMPGLVHSFASMKRIYSKDILAARVLGSVREVSDGYDPATNSKSLYKLAGVCGIESTYDKYLSGNYGWKEVVLDANHQPVPYPNLHSKKPENGYNLYLTIDSKIQEIVENALYEGMENYGAKNAGAIVMDPNTGKILAMAGVSGEDKTEDPNFVRVKSNIPVSFMFEPGSTMKPLTMLPAIEHKLVKPTETFQCGRYQVGRRVISDTHQYGELTPREIITKSSNVGIAKIAERIGPTRLYENFIALGFGQKTALNLAGESSGMFAKLQNWDGYTLHSIAFGQGISTTALQLATAYSAIANGGKLMKPIIVETIKDDEGKIIEQFEPSVLRNVASTAATDTIKSYLQGVVDSGTARHIKMDYIQVGGKTGTAQKNITGTKGYSQGKYSSVFIGMFPIEKPQMVVVVFFDEPAPGFHYGSTSSAPTFKKIVENILFMPDCQILPYNERLMQTSLTMPKLTGMHLFQAENTLSHYGFQYKVEGPDSASIVIDQYPKAGVTVDPHYPITLKIGPNADKKAPVYETGTMPNLVGLSLREALKQASIQGLAVNIRGSGMVRSQSVLPGSRILKGSKCYLEASL</sequence>
<keyword evidence="4" id="KW-1133">Transmembrane helix</keyword>
<dbReference type="eggNOG" id="COG2815">
    <property type="taxonomic scope" value="Bacteria"/>
</dbReference>
<dbReference type="Gene3D" id="3.30.450.330">
    <property type="match status" value="1"/>
</dbReference>
<keyword evidence="6" id="KW-0808">Transferase</keyword>
<dbReference type="KEGG" id="caci:CLOAM0787"/>
<dbReference type="InterPro" id="IPR005543">
    <property type="entry name" value="PASTA_dom"/>
</dbReference>
<feature type="domain" description="PASTA" evidence="5">
    <location>
        <begin position="604"/>
        <end position="665"/>
    </location>
</feature>
<dbReference type="Proteomes" id="UP000002019">
    <property type="component" value="Chromosome"/>
</dbReference>
<accession>B0VH54</accession>
<protein>
    <submittedName>
        <fullName evidence="6">Peptidoglycan synthetase FtsI (Peptidoglycan glycosyltransferase 3) (Penicillin-binding protein 3) (PBP-3) (PbpB-like)</fullName>
        <ecNumber evidence="6">2.4.1.129</ecNumber>
    </submittedName>
</protein>
<name>B0VH54_CLOAI</name>
<dbReference type="Gene3D" id="3.40.710.10">
    <property type="entry name" value="DD-peptidase/beta-lactamase superfamily"/>
    <property type="match status" value="1"/>
</dbReference>
<dbReference type="CDD" id="cd06577">
    <property type="entry name" value="PASTA_pknB"/>
    <property type="match status" value="1"/>
</dbReference>
<gene>
    <name evidence="6" type="ordered locus">CLOAM0787</name>
</gene>
<dbReference type="GO" id="GO:0004180">
    <property type="term" value="F:carboxypeptidase activity"/>
    <property type="evidence" value="ECO:0007669"/>
    <property type="project" value="UniProtKB-KW"/>
</dbReference>
<dbReference type="GO" id="GO:0008658">
    <property type="term" value="F:penicillin binding"/>
    <property type="evidence" value="ECO:0007669"/>
    <property type="project" value="InterPro"/>
</dbReference>
<keyword evidence="2" id="KW-0121">Carboxypeptidase</keyword>
<comment type="subcellular location">
    <subcellularLocation>
        <location evidence="1">Membrane</location>
    </subcellularLocation>
</comment>
<keyword evidence="7" id="KW-1185">Reference proteome</keyword>
<dbReference type="EMBL" id="CU466930">
    <property type="protein sequence ID" value="CAO80669.1"/>
    <property type="molecule type" value="Genomic_DNA"/>
</dbReference>
<dbReference type="SUPFAM" id="SSF54184">
    <property type="entry name" value="Penicillin-binding protein 2x (pbp-2x), c-terminal domain"/>
    <property type="match status" value="2"/>
</dbReference>
<evidence type="ECO:0000313" key="7">
    <source>
        <dbReference type="Proteomes" id="UP000002019"/>
    </source>
</evidence>
<dbReference type="PANTHER" id="PTHR30627:SF1">
    <property type="entry name" value="PEPTIDOGLYCAN D,D-TRANSPEPTIDASE FTSI"/>
    <property type="match status" value="1"/>
</dbReference>
<dbReference type="RefSeq" id="WP_015424528.1">
    <property type="nucleotide sequence ID" value="NC_020449.1"/>
</dbReference>
<proteinExistence type="predicted"/>
<evidence type="ECO:0000256" key="1">
    <source>
        <dbReference type="ARBA" id="ARBA00004370"/>
    </source>
</evidence>
<dbReference type="SMART" id="SM00740">
    <property type="entry name" value="PASTA"/>
    <property type="match status" value="2"/>
</dbReference>
<dbReference type="GO" id="GO:0071555">
    <property type="term" value="P:cell wall organization"/>
    <property type="evidence" value="ECO:0007669"/>
    <property type="project" value="TreeGrafter"/>
</dbReference>
<feature type="transmembrane region" description="Helical" evidence="4">
    <location>
        <begin position="12"/>
        <end position="32"/>
    </location>
</feature>
<dbReference type="SUPFAM" id="SSF56519">
    <property type="entry name" value="Penicillin binding protein dimerisation domain"/>
    <property type="match status" value="1"/>
</dbReference>
<reference evidence="6 7" key="1">
    <citation type="journal article" date="2008" name="J. Bacteriol.">
        <title>'Candidatus Cloacamonas acidaminovorans': genome sequence reconstruction provides a first glimpse of a new bacterial division.</title>
        <authorList>
            <person name="Pelletier E."/>
            <person name="Kreimeyer A."/>
            <person name="Bocs S."/>
            <person name="Rouy Z."/>
            <person name="Gyapay G."/>
            <person name="Chouari R."/>
            <person name="Riviere D."/>
            <person name="Ganesan A."/>
            <person name="Daegelen P."/>
            <person name="Sghir A."/>
            <person name="Cohen G.N."/>
            <person name="Medigue C."/>
            <person name="Weissenbach J."/>
            <person name="Le Paslier D."/>
        </authorList>
    </citation>
    <scope>NUCLEOTIDE SEQUENCE [LARGE SCALE GENOMIC DNA]</scope>
    <source>
        <strain evidence="7">Evry</strain>
    </source>
</reference>
<dbReference type="InterPro" id="IPR036138">
    <property type="entry name" value="PBP_dimer_sf"/>
</dbReference>
<dbReference type="InterPro" id="IPR050515">
    <property type="entry name" value="Beta-lactam/transpept"/>
</dbReference>
<keyword evidence="3 4" id="KW-0472">Membrane</keyword>
<dbReference type="eggNOG" id="COG0768">
    <property type="taxonomic scope" value="Bacteria"/>
</dbReference>
<dbReference type="InterPro" id="IPR001460">
    <property type="entry name" value="PCN-bd_Tpept"/>
</dbReference>
<dbReference type="InterPro" id="IPR012338">
    <property type="entry name" value="Beta-lactam/transpept-like"/>
</dbReference>
<dbReference type="Gene3D" id="3.30.10.20">
    <property type="match status" value="1"/>
</dbReference>
<dbReference type="CDD" id="cd06575">
    <property type="entry name" value="PASTA_Pbp2x-like_2"/>
    <property type="match status" value="1"/>
</dbReference>
<dbReference type="EC" id="2.4.1.129" evidence="6"/>
<dbReference type="GO" id="GO:0016757">
    <property type="term" value="F:glycosyltransferase activity"/>
    <property type="evidence" value="ECO:0007669"/>
    <property type="project" value="UniProtKB-KW"/>
</dbReference>
<dbReference type="Pfam" id="PF03717">
    <property type="entry name" value="PBP_dimer"/>
    <property type="match status" value="1"/>
</dbReference>
<keyword evidence="2" id="KW-0378">Hydrolase</keyword>
<dbReference type="Pfam" id="PF00905">
    <property type="entry name" value="Transpeptidase"/>
    <property type="match status" value="1"/>
</dbReference>
<dbReference type="OrthoDB" id="9804124at2"/>
<feature type="domain" description="PASTA" evidence="5">
    <location>
        <begin position="670"/>
        <end position="732"/>
    </location>
</feature>
<dbReference type="Gene3D" id="3.90.1310.10">
    <property type="entry name" value="Penicillin-binding protein 2a (Domain 2)"/>
    <property type="match status" value="1"/>
</dbReference>
<dbReference type="SUPFAM" id="SSF56601">
    <property type="entry name" value="beta-lactamase/transpeptidase-like"/>
    <property type="match status" value="1"/>
</dbReference>
<evidence type="ECO:0000256" key="4">
    <source>
        <dbReference type="SAM" id="Phobius"/>
    </source>
</evidence>
<dbReference type="GO" id="GO:0005886">
    <property type="term" value="C:plasma membrane"/>
    <property type="evidence" value="ECO:0007669"/>
    <property type="project" value="TreeGrafter"/>
</dbReference>
<keyword evidence="2" id="KW-0645">Protease</keyword>
<evidence type="ECO:0000313" key="6">
    <source>
        <dbReference type="EMBL" id="CAO80669.1"/>
    </source>
</evidence>
<dbReference type="STRING" id="459349.CLOAM0787"/>
<organism evidence="6 7">
    <name type="scientific">Cloacimonas acidaminovorans (strain Evry)</name>
    <dbReference type="NCBI Taxonomy" id="459349"/>
    <lineage>
        <taxon>Bacteria</taxon>
        <taxon>Pseudomonadati</taxon>
        <taxon>Candidatus Cloacimonadota</taxon>
        <taxon>Candidatus Cloacimonadia</taxon>
        <taxon>Candidatus Cloacimonadales</taxon>
        <taxon>Candidatus Cloacimonadaceae</taxon>
        <taxon>Candidatus Cloacimonas</taxon>
    </lineage>
</organism>
<evidence type="ECO:0000256" key="2">
    <source>
        <dbReference type="ARBA" id="ARBA00022645"/>
    </source>
</evidence>
<dbReference type="Pfam" id="PF03793">
    <property type="entry name" value="PASTA"/>
    <property type="match status" value="2"/>
</dbReference>
<keyword evidence="4" id="KW-0812">Transmembrane</keyword>
<dbReference type="PANTHER" id="PTHR30627">
    <property type="entry name" value="PEPTIDOGLYCAN D,D-TRANSPEPTIDASE"/>
    <property type="match status" value="1"/>
</dbReference>
<dbReference type="AlphaFoldDB" id="B0VH54"/>
<evidence type="ECO:0000259" key="5">
    <source>
        <dbReference type="PROSITE" id="PS51178"/>
    </source>
</evidence>
<dbReference type="HOGENOM" id="CLU_009289_6_0_0"/>
<dbReference type="PROSITE" id="PS51178">
    <property type="entry name" value="PASTA"/>
    <property type="match status" value="2"/>
</dbReference>
<keyword evidence="6" id="KW-0328">Glycosyltransferase</keyword>